<gene>
    <name evidence="7" type="ORF">HU830_05555</name>
</gene>
<evidence type="ECO:0000313" key="8">
    <source>
        <dbReference type="Proteomes" id="UP000563523"/>
    </source>
</evidence>
<keyword evidence="2" id="KW-0813">Transport</keyword>
<dbReference type="PIRSF" id="PIRSF002741">
    <property type="entry name" value="MppA"/>
    <property type="match status" value="1"/>
</dbReference>
<feature type="region of interest" description="Disordered" evidence="4">
    <location>
        <begin position="25"/>
        <end position="52"/>
    </location>
</feature>
<feature type="chain" id="PRO_5032466702" evidence="5">
    <location>
        <begin position="22"/>
        <end position="600"/>
    </location>
</feature>
<dbReference type="GO" id="GO:0042597">
    <property type="term" value="C:periplasmic space"/>
    <property type="evidence" value="ECO:0007669"/>
    <property type="project" value="UniProtKB-ARBA"/>
</dbReference>
<feature type="domain" description="Solute-binding protein family 5" evidence="6">
    <location>
        <begin position="113"/>
        <end position="514"/>
    </location>
</feature>
<dbReference type="PANTHER" id="PTHR30290:SF9">
    <property type="entry name" value="OLIGOPEPTIDE-BINDING PROTEIN APPA"/>
    <property type="match status" value="1"/>
</dbReference>
<evidence type="ECO:0000256" key="1">
    <source>
        <dbReference type="ARBA" id="ARBA00005695"/>
    </source>
</evidence>
<evidence type="ECO:0000256" key="4">
    <source>
        <dbReference type="SAM" id="MobiDB-lite"/>
    </source>
</evidence>
<dbReference type="PROSITE" id="PS51257">
    <property type="entry name" value="PROKAR_LIPOPROTEIN"/>
    <property type="match status" value="1"/>
</dbReference>
<sequence>MAKIKKWLAAGVTLLSVTALAACGNNSDSNQSQKQGPQAKLAKTYSASGKATSNDSTLKLAEVAPSPFKGISSSALQDNAEDADVFSPGGADFTTFKTDRDYKIIDGGLINQKIDRQAKTITLTIRPNGKWSNGQPVIAKDIEYAHEVIANKNSTSTHYSSEMGSIVGMKDYHSGKAQTISGFTYPEGDHGKKVVVHYTKMSPAMQYAGNNFLFQCPEPYEYIKDVPIAKLAAAPQIRKNPIFTGPYKLDKMVQGESTSWSINPYYYGAKPKIKHINIQVVSQHNIAAALKAGKYDFTTGDHSVPASQYPGVKKLKNYTWVGKPAANYSYFGFNLGHYDAQKQVNVMDSKAKMNNKKLRQAMMYAVDVKAVNNKFGNGLVWQANSLIPPIFEKYNNKKLTGYKYDLQKAKQLLDEAGYKKSGKWRVQPNGKALTIYFGGMQSSAATESTYRYYIQQWQKVGLNVKMTTGKPMEMNSFYDTLQKPKQNKIDVYTAAWATGTEPSPDGIYGAESTFNMGHFVTKENSKLLNQINNDQAWNDNYRKQQFQKWQAYMNDQAAYVAESFNLQWTPINHRVKNFNDLPQNSSNFWSDLELTAPNPK</sequence>
<comment type="similarity">
    <text evidence="1">Belongs to the bacterial solute-binding protein 5 family.</text>
</comment>
<dbReference type="InterPro" id="IPR030678">
    <property type="entry name" value="Peptide/Ni-bd"/>
</dbReference>
<organism evidence="7 8">
    <name type="scientific">Bombilactobacillus apium</name>
    <dbReference type="NCBI Taxonomy" id="2675299"/>
    <lineage>
        <taxon>Bacteria</taxon>
        <taxon>Bacillati</taxon>
        <taxon>Bacillota</taxon>
        <taxon>Bacilli</taxon>
        <taxon>Lactobacillales</taxon>
        <taxon>Lactobacillaceae</taxon>
        <taxon>Bombilactobacillus</taxon>
    </lineage>
</organism>
<dbReference type="Proteomes" id="UP000563523">
    <property type="component" value="Unassembled WGS sequence"/>
</dbReference>
<proteinExistence type="inferred from homology"/>
<name>A0A850R717_9LACO</name>
<evidence type="ECO:0000256" key="5">
    <source>
        <dbReference type="SAM" id="SignalP"/>
    </source>
</evidence>
<feature type="signal peptide" evidence="5">
    <location>
        <begin position="1"/>
        <end position="21"/>
    </location>
</feature>
<dbReference type="GO" id="GO:0043190">
    <property type="term" value="C:ATP-binding cassette (ABC) transporter complex"/>
    <property type="evidence" value="ECO:0007669"/>
    <property type="project" value="InterPro"/>
</dbReference>
<dbReference type="AlphaFoldDB" id="A0A850R717"/>
<dbReference type="PANTHER" id="PTHR30290">
    <property type="entry name" value="PERIPLASMIC BINDING COMPONENT OF ABC TRANSPORTER"/>
    <property type="match status" value="1"/>
</dbReference>
<reference evidence="7 8" key="1">
    <citation type="submission" date="2020-06" db="EMBL/GenBank/DDBJ databases">
        <authorList>
            <person name="Kang J."/>
        </authorList>
    </citation>
    <scope>NUCLEOTIDE SEQUENCE [LARGE SCALE GENOMIC DNA]</scope>
    <source>
        <strain evidence="7 8">DCY120</strain>
    </source>
</reference>
<evidence type="ECO:0000313" key="7">
    <source>
        <dbReference type="EMBL" id="NVY96627.1"/>
    </source>
</evidence>
<dbReference type="CDD" id="cd08510">
    <property type="entry name" value="PBP2_Lactococcal_OppA_like"/>
    <property type="match status" value="1"/>
</dbReference>
<evidence type="ECO:0000259" key="6">
    <source>
        <dbReference type="Pfam" id="PF00496"/>
    </source>
</evidence>
<dbReference type="SUPFAM" id="SSF53850">
    <property type="entry name" value="Periplasmic binding protein-like II"/>
    <property type="match status" value="1"/>
</dbReference>
<dbReference type="Gene3D" id="3.40.190.10">
    <property type="entry name" value="Periplasmic binding protein-like II"/>
    <property type="match status" value="1"/>
</dbReference>
<dbReference type="InterPro" id="IPR000914">
    <property type="entry name" value="SBP_5_dom"/>
</dbReference>
<dbReference type="InterPro" id="IPR039424">
    <property type="entry name" value="SBP_5"/>
</dbReference>
<dbReference type="GO" id="GO:0015833">
    <property type="term" value="P:peptide transport"/>
    <property type="evidence" value="ECO:0007669"/>
    <property type="project" value="TreeGrafter"/>
</dbReference>
<dbReference type="EMBL" id="JABZEC010000004">
    <property type="protein sequence ID" value="NVY96627.1"/>
    <property type="molecule type" value="Genomic_DNA"/>
</dbReference>
<evidence type="ECO:0000256" key="2">
    <source>
        <dbReference type="ARBA" id="ARBA00022448"/>
    </source>
</evidence>
<keyword evidence="3 5" id="KW-0732">Signal</keyword>
<feature type="compositionally biased region" description="Polar residues" evidence="4">
    <location>
        <begin position="25"/>
        <end position="36"/>
    </location>
</feature>
<evidence type="ECO:0000256" key="3">
    <source>
        <dbReference type="ARBA" id="ARBA00022729"/>
    </source>
</evidence>
<dbReference type="Gene3D" id="3.10.105.10">
    <property type="entry name" value="Dipeptide-binding Protein, Domain 3"/>
    <property type="match status" value="1"/>
</dbReference>
<keyword evidence="8" id="KW-1185">Reference proteome</keyword>
<protein>
    <submittedName>
        <fullName evidence="7">Oligopeptide ABC transporter substrate-binding protein</fullName>
    </submittedName>
</protein>
<comment type="caution">
    <text evidence="7">The sequence shown here is derived from an EMBL/GenBank/DDBJ whole genome shotgun (WGS) entry which is preliminary data.</text>
</comment>
<dbReference type="GO" id="GO:1904680">
    <property type="term" value="F:peptide transmembrane transporter activity"/>
    <property type="evidence" value="ECO:0007669"/>
    <property type="project" value="TreeGrafter"/>
</dbReference>
<dbReference type="Pfam" id="PF00496">
    <property type="entry name" value="SBP_bac_5"/>
    <property type="match status" value="1"/>
</dbReference>
<accession>A0A850R717</accession>
<dbReference type="RefSeq" id="WP_176942786.1">
    <property type="nucleotide sequence ID" value="NZ_JABZEC010000004.1"/>
</dbReference>